<dbReference type="EMBL" id="AZEU01000295">
    <property type="protein sequence ID" value="KRL39449.1"/>
    <property type="molecule type" value="Genomic_DNA"/>
</dbReference>
<keyword evidence="3 5" id="KW-0808">Transferase</keyword>
<comment type="caution">
    <text evidence="8">The sequence shown here is derived from an EMBL/GenBank/DDBJ whole genome shotgun (WGS) entry which is preliminary data.</text>
</comment>
<keyword evidence="9" id="KW-1185">Reference proteome</keyword>
<evidence type="ECO:0000313" key="8">
    <source>
        <dbReference type="EMBL" id="KRL39449.1"/>
    </source>
</evidence>
<comment type="similarity">
    <text evidence="2 5 7">Belongs to the citrate synthase family.</text>
</comment>
<dbReference type="PANTHER" id="PTHR11739:SF4">
    <property type="entry name" value="CITRATE SYNTHASE, PEROXISOMAL"/>
    <property type="match status" value="1"/>
</dbReference>
<dbReference type="InterPro" id="IPR002020">
    <property type="entry name" value="Citrate_synthase"/>
</dbReference>
<proteinExistence type="inferred from homology"/>
<evidence type="ECO:0000256" key="4">
    <source>
        <dbReference type="ARBA" id="ARBA00049288"/>
    </source>
</evidence>
<dbReference type="PATRIC" id="fig|1423769.4.peg.2757"/>
<protein>
    <recommendedName>
        <fullName evidence="5">Citrate synthase</fullName>
    </recommendedName>
</protein>
<dbReference type="InterPro" id="IPR016142">
    <property type="entry name" value="Citrate_synth-like_lrg_a-sub"/>
</dbReference>
<dbReference type="GO" id="GO:0006099">
    <property type="term" value="P:tricarboxylic acid cycle"/>
    <property type="evidence" value="ECO:0007669"/>
    <property type="project" value="UniProtKB-UniPathway"/>
</dbReference>
<feature type="active site" evidence="6">
    <location>
        <position position="250"/>
    </location>
</feature>
<dbReference type="RefSeq" id="WP_056965003.1">
    <property type="nucleotide sequence ID" value="NZ_AZEU01000295.1"/>
</dbReference>
<dbReference type="Pfam" id="PF00285">
    <property type="entry name" value="Citrate_synt"/>
    <property type="match status" value="1"/>
</dbReference>
<dbReference type="InterPro" id="IPR036969">
    <property type="entry name" value="Citrate_synthase_sf"/>
</dbReference>
<dbReference type="GO" id="GO:0036440">
    <property type="term" value="F:citrate synthase activity"/>
    <property type="evidence" value="ECO:0007669"/>
    <property type="project" value="UniProtKB-EC"/>
</dbReference>
<dbReference type="Gene3D" id="1.10.230.10">
    <property type="entry name" value="Cytochrome P450-Terp, domain 2"/>
    <property type="match status" value="1"/>
</dbReference>
<dbReference type="UniPathway" id="UPA00223"/>
<dbReference type="PANTHER" id="PTHR11739">
    <property type="entry name" value="CITRATE SYNTHASE"/>
    <property type="match status" value="1"/>
</dbReference>
<evidence type="ECO:0000256" key="5">
    <source>
        <dbReference type="PIRNR" id="PIRNR001369"/>
    </source>
</evidence>
<evidence type="ECO:0000313" key="9">
    <source>
        <dbReference type="Proteomes" id="UP000051790"/>
    </source>
</evidence>
<organism evidence="8 9">
    <name type="scientific">Lacticaseibacillus manihotivorans DSM 13343 = JCM 12514</name>
    <dbReference type="NCBI Taxonomy" id="1423769"/>
    <lineage>
        <taxon>Bacteria</taxon>
        <taxon>Bacillati</taxon>
        <taxon>Bacillota</taxon>
        <taxon>Bacilli</taxon>
        <taxon>Lactobacillales</taxon>
        <taxon>Lactobacillaceae</taxon>
        <taxon>Lacticaseibacillus</taxon>
    </lineage>
</organism>
<dbReference type="PRINTS" id="PR00143">
    <property type="entry name" value="CITRTSNTHASE"/>
</dbReference>
<evidence type="ECO:0000256" key="1">
    <source>
        <dbReference type="ARBA" id="ARBA00005163"/>
    </source>
</evidence>
<accession>A0A0R1Q4F3</accession>
<sequence length="364" mass="40962">MDVPKGLAGVVITETKISSTKDSKLTFAGYPIEELKDLPYEAVVYLLWHKNLPNAEQLKTMQHDLLSSMHLPDETIRLMGDIALEPQHPMSILRTMVSLLGTTNNDGKLDEPREILGKMLTTIAAIIRLRDSQPQMQVNPEWGVVENFMYLFMGRRPSKSQVRMFNTVMVLHADHELNASTFTSRVVASTNADFYSCLTAAVCALKGPLHGGANEQVFNMLQEIRHTGVSPQRYIDNKIANHEKIMGFGHRVYKDGDPRAKILRGIAEEMADETNNQPFFEIQEQIASYMLEKLGLHPNVDYYTAVVYHSLGLDESTFTVMFAACRTAGWLAHIMEQRVEACLIRPASEYVGPTDRHVKPVADK</sequence>
<dbReference type="AlphaFoldDB" id="A0A0R1Q4F3"/>
<comment type="catalytic activity">
    <reaction evidence="4">
        <text>oxaloacetate + acetyl-CoA + H2O = citrate + CoA + H(+)</text>
        <dbReference type="Rhea" id="RHEA:16845"/>
        <dbReference type="ChEBI" id="CHEBI:15377"/>
        <dbReference type="ChEBI" id="CHEBI:15378"/>
        <dbReference type="ChEBI" id="CHEBI:16452"/>
        <dbReference type="ChEBI" id="CHEBI:16947"/>
        <dbReference type="ChEBI" id="CHEBI:57287"/>
        <dbReference type="ChEBI" id="CHEBI:57288"/>
        <dbReference type="EC" id="2.3.3.16"/>
    </reaction>
</comment>
<evidence type="ECO:0000256" key="7">
    <source>
        <dbReference type="RuleBase" id="RU003406"/>
    </source>
</evidence>
<dbReference type="InterPro" id="IPR019810">
    <property type="entry name" value="Citrate_synthase_AS"/>
</dbReference>
<dbReference type="InterPro" id="IPR016143">
    <property type="entry name" value="Citrate_synth-like_sm_a-sub"/>
</dbReference>
<dbReference type="Proteomes" id="UP000051790">
    <property type="component" value="Unassembled WGS sequence"/>
</dbReference>
<gene>
    <name evidence="8" type="ORF">FD01_GL002555</name>
</gene>
<dbReference type="Gene3D" id="1.10.580.10">
    <property type="entry name" value="Citrate Synthase, domain 1"/>
    <property type="match status" value="1"/>
</dbReference>
<dbReference type="GO" id="GO:0005975">
    <property type="term" value="P:carbohydrate metabolic process"/>
    <property type="evidence" value="ECO:0007669"/>
    <property type="project" value="TreeGrafter"/>
</dbReference>
<dbReference type="PROSITE" id="PS00480">
    <property type="entry name" value="CITRATE_SYNTHASE"/>
    <property type="match status" value="1"/>
</dbReference>
<dbReference type="OrthoDB" id="9800864at2"/>
<dbReference type="InterPro" id="IPR024176">
    <property type="entry name" value="Citrate_synthase_bac-typ"/>
</dbReference>
<dbReference type="PIRSF" id="PIRSF001369">
    <property type="entry name" value="Citrate_synth"/>
    <property type="match status" value="1"/>
</dbReference>
<evidence type="ECO:0000256" key="6">
    <source>
        <dbReference type="PIRSR" id="PIRSR001369-1"/>
    </source>
</evidence>
<name>A0A0R1Q4F3_9LACO</name>
<dbReference type="SUPFAM" id="SSF48256">
    <property type="entry name" value="Citrate synthase"/>
    <property type="match status" value="1"/>
</dbReference>
<evidence type="ECO:0000256" key="3">
    <source>
        <dbReference type="ARBA" id="ARBA00022679"/>
    </source>
</evidence>
<comment type="pathway">
    <text evidence="1">Carbohydrate metabolism; tricarboxylic acid cycle.</text>
</comment>
<evidence type="ECO:0000256" key="2">
    <source>
        <dbReference type="ARBA" id="ARBA00010566"/>
    </source>
</evidence>
<reference evidence="8 9" key="1">
    <citation type="journal article" date="2015" name="Genome Announc.">
        <title>Expanding the biotechnology potential of lactobacilli through comparative genomics of 213 strains and associated genera.</title>
        <authorList>
            <person name="Sun Z."/>
            <person name="Harris H.M."/>
            <person name="McCann A."/>
            <person name="Guo C."/>
            <person name="Argimon S."/>
            <person name="Zhang W."/>
            <person name="Yang X."/>
            <person name="Jeffery I.B."/>
            <person name="Cooney J.C."/>
            <person name="Kagawa T.F."/>
            <person name="Liu W."/>
            <person name="Song Y."/>
            <person name="Salvetti E."/>
            <person name="Wrobel A."/>
            <person name="Rasinkangas P."/>
            <person name="Parkhill J."/>
            <person name="Rea M.C."/>
            <person name="O'Sullivan O."/>
            <person name="Ritari J."/>
            <person name="Douillard F.P."/>
            <person name="Paul Ross R."/>
            <person name="Yang R."/>
            <person name="Briner A.E."/>
            <person name="Felis G.E."/>
            <person name="de Vos W.M."/>
            <person name="Barrangou R."/>
            <person name="Klaenhammer T.R."/>
            <person name="Caufield P.W."/>
            <person name="Cui Y."/>
            <person name="Zhang H."/>
            <person name="O'Toole P.W."/>
        </authorList>
    </citation>
    <scope>NUCLEOTIDE SEQUENCE [LARGE SCALE GENOMIC DNA]</scope>
    <source>
        <strain evidence="8 9">DSM 13343</strain>
    </source>
</reference>
<dbReference type="GO" id="GO:0005829">
    <property type="term" value="C:cytosol"/>
    <property type="evidence" value="ECO:0007669"/>
    <property type="project" value="TreeGrafter"/>
</dbReference>
<feature type="active site" evidence="6">
    <location>
        <position position="301"/>
    </location>
</feature>